<name>A0ABT6AQU1_9BURK</name>
<feature type="non-terminal residue" evidence="2">
    <location>
        <position position="1"/>
    </location>
</feature>
<feature type="compositionally biased region" description="Basic and acidic residues" evidence="1">
    <location>
        <begin position="56"/>
        <end position="67"/>
    </location>
</feature>
<accession>A0ABT6AQU1</accession>
<feature type="compositionally biased region" description="Polar residues" evidence="1">
    <location>
        <begin position="37"/>
        <end position="55"/>
    </location>
</feature>
<dbReference type="EMBL" id="JARJLM010000319">
    <property type="protein sequence ID" value="MDF3834997.1"/>
    <property type="molecule type" value="Genomic_DNA"/>
</dbReference>
<protein>
    <submittedName>
        <fullName evidence="2">Uncharacterized protein</fullName>
    </submittedName>
</protein>
<gene>
    <name evidence="2" type="ORF">P3W85_18840</name>
</gene>
<evidence type="ECO:0000256" key="1">
    <source>
        <dbReference type="SAM" id="MobiDB-lite"/>
    </source>
</evidence>
<organism evidence="2 3">
    <name type="scientific">Cupriavidus basilensis</name>
    <dbReference type="NCBI Taxonomy" id="68895"/>
    <lineage>
        <taxon>Bacteria</taxon>
        <taxon>Pseudomonadati</taxon>
        <taxon>Pseudomonadota</taxon>
        <taxon>Betaproteobacteria</taxon>
        <taxon>Burkholderiales</taxon>
        <taxon>Burkholderiaceae</taxon>
        <taxon>Cupriavidus</taxon>
    </lineage>
</organism>
<proteinExistence type="predicted"/>
<feature type="region of interest" description="Disordered" evidence="1">
    <location>
        <begin position="36"/>
        <end position="67"/>
    </location>
</feature>
<reference evidence="2 3" key="1">
    <citation type="submission" date="2023-03" db="EMBL/GenBank/DDBJ databases">
        <title>Draft assemblies of triclosan tolerant bacteria isolated from returned activated sludge.</title>
        <authorList>
            <person name="Van Hamelsveld S."/>
        </authorList>
    </citation>
    <scope>NUCLEOTIDE SEQUENCE [LARGE SCALE GENOMIC DNA]</scope>
    <source>
        <strain evidence="2 3">GW210010_S58</strain>
    </source>
</reference>
<comment type="caution">
    <text evidence="2">The sequence shown here is derived from an EMBL/GenBank/DDBJ whole genome shotgun (WGS) entry which is preliminary data.</text>
</comment>
<dbReference type="Proteomes" id="UP001216674">
    <property type="component" value="Unassembled WGS sequence"/>
</dbReference>
<evidence type="ECO:0000313" key="2">
    <source>
        <dbReference type="EMBL" id="MDF3834997.1"/>
    </source>
</evidence>
<keyword evidence="3" id="KW-1185">Reference proteome</keyword>
<sequence length="67" mass="7442">MRWMDQGAPCMVQVRVAVLNGELSPNRISALELAVSRHSQSTGPASPNWHRSPNKMNRDMLAERPSA</sequence>
<evidence type="ECO:0000313" key="3">
    <source>
        <dbReference type="Proteomes" id="UP001216674"/>
    </source>
</evidence>
<dbReference type="RefSeq" id="WP_276265913.1">
    <property type="nucleotide sequence ID" value="NZ_JARJLM010000319.1"/>
</dbReference>